<dbReference type="Gene3D" id="2.40.40.10">
    <property type="entry name" value="RlpA-like domain"/>
    <property type="match status" value="1"/>
</dbReference>
<evidence type="ECO:0000313" key="4">
    <source>
        <dbReference type="EMBL" id="KAF9542038.1"/>
    </source>
</evidence>
<feature type="chain" id="PRO_5040304438" description="RlpA-like protein double-psi beta-barrel domain-containing protein" evidence="2">
    <location>
        <begin position="22"/>
        <end position="164"/>
    </location>
</feature>
<dbReference type="PANTHER" id="PTHR31836">
    <property type="match status" value="1"/>
</dbReference>
<evidence type="ECO:0000259" key="3">
    <source>
        <dbReference type="Pfam" id="PF03330"/>
    </source>
</evidence>
<proteinExistence type="predicted"/>
<keyword evidence="5" id="KW-1185">Reference proteome</keyword>
<dbReference type="SUPFAM" id="SSF50685">
    <property type="entry name" value="Barwin-like endoglucanases"/>
    <property type="match status" value="1"/>
</dbReference>
<comment type="caution">
    <text evidence="4">The sequence shown here is derived from an EMBL/GenBank/DDBJ whole genome shotgun (WGS) entry which is preliminary data.</text>
</comment>
<organism evidence="4 5">
    <name type="scientific">Mortierella hygrophila</name>
    <dbReference type="NCBI Taxonomy" id="979708"/>
    <lineage>
        <taxon>Eukaryota</taxon>
        <taxon>Fungi</taxon>
        <taxon>Fungi incertae sedis</taxon>
        <taxon>Mucoromycota</taxon>
        <taxon>Mortierellomycotina</taxon>
        <taxon>Mortierellomycetes</taxon>
        <taxon>Mortierellales</taxon>
        <taxon>Mortierellaceae</taxon>
        <taxon>Mortierella</taxon>
    </lineage>
</organism>
<feature type="signal peptide" evidence="2">
    <location>
        <begin position="1"/>
        <end position="21"/>
    </location>
</feature>
<accession>A0A9P6F593</accession>
<dbReference type="InterPro" id="IPR036908">
    <property type="entry name" value="RlpA-like_sf"/>
</dbReference>
<dbReference type="EMBL" id="JAAAXW010000149">
    <property type="protein sequence ID" value="KAF9542038.1"/>
    <property type="molecule type" value="Genomic_DNA"/>
</dbReference>
<reference evidence="4" key="1">
    <citation type="journal article" date="2020" name="Fungal Divers.">
        <title>Resolving the Mortierellaceae phylogeny through synthesis of multi-gene phylogenetics and phylogenomics.</title>
        <authorList>
            <person name="Vandepol N."/>
            <person name="Liber J."/>
            <person name="Desiro A."/>
            <person name="Na H."/>
            <person name="Kennedy M."/>
            <person name="Barry K."/>
            <person name="Grigoriev I.V."/>
            <person name="Miller A.N."/>
            <person name="O'Donnell K."/>
            <person name="Stajich J.E."/>
            <person name="Bonito G."/>
        </authorList>
    </citation>
    <scope>NUCLEOTIDE SEQUENCE</scope>
    <source>
        <strain evidence="4">NRRL 2591</strain>
    </source>
</reference>
<keyword evidence="1 2" id="KW-0732">Signal</keyword>
<sequence>MAIFNKLALLATVALAAMVSAAPIDTAPIDTAPIVAPIDVAPIRHTSALKIASSTEASEDLVVSAQGSSFSGRGTWFTDSTGSCGTPFNTHDLIVAMNEAQMGGTSMCGKSVRITSGGKTVTARVTDTCPSQYCNSGSLDLSQAVFSQLAPLSTGVIPITWVFA</sequence>
<name>A0A9P6F593_9FUNG</name>
<protein>
    <recommendedName>
        <fullName evidence="3">RlpA-like protein double-psi beta-barrel domain-containing protein</fullName>
    </recommendedName>
</protein>
<dbReference type="Proteomes" id="UP000723463">
    <property type="component" value="Unassembled WGS sequence"/>
</dbReference>
<dbReference type="Pfam" id="PF03330">
    <property type="entry name" value="DPBB_1"/>
    <property type="match status" value="1"/>
</dbReference>
<evidence type="ECO:0000256" key="2">
    <source>
        <dbReference type="SAM" id="SignalP"/>
    </source>
</evidence>
<evidence type="ECO:0000256" key="1">
    <source>
        <dbReference type="ARBA" id="ARBA00022729"/>
    </source>
</evidence>
<dbReference type="CDD" id="cd22191">
    <property type="entry name" value="DPBB_RlpA_EXP_N-like"/>
    <property type="match status" value="1"/>
</dbReference>
<gene>
    <name evidence="4" type="ORF">EC957_002400</name>
</gene>
<dbReference type="InterPro" id="IPR009009">
    <property type="entry name" value="RlpA-like_DPBB"/>
</dbReference>
<feature type="domain" description="RlpA-like protein double-psi beta-barrel" evidence="3">
    <location>
        <begin position="71"/>
        <end position="160"/>
    </location>
</feature>
<dbReference type="InterPro" id="IPR051477">
    <property type="entry name" value="Expansin_CellWall"/>
</dbReference>
<dbReference type="PANTHER" id="PTHR31836:SF28">
    <property type="entry name" value="SRCR DOMAIN-CONTAINING PROTEIN-RELATED"/>
    <property type="match status" value="1"/>
</dbReference>
<dbReference type="AlphaFoldDB" id="A0A9P6F593"/>
<evidence type="ECO:0000313" key="5">
    <source>
        <dbReference type="Proteomes" id="UP000723463"/>
    </source>
</evidence>